<keyword evidence="2" id="KW-0677">Repeat</keyword>
<dbReference type="InterPro" id="IPR027417">
    <property type="entry name" value="P-loop_NTPase"/>
</dbReference>
<dbReference type="CDD" id="cd00030">
    <property type="entry name" value="C2"/>
    <property type="match status" value="1"/>
</dbReference>
<feature type="repeat" description="WD" evidence="3">
    <location>
        <begin position="922"/>
        <end position="947"/>
    </location>
</feature>
<dbReference type="InterPro" id="IPR007111">
    <property type="entry name" value="NACHT_NTPase"/>
</dbReference>
<dbReference type="PANTHER" id="PTHR22847:SF637">
    <property type="entry name" value="WD REPEAT DOMAIN 5B"/>
    <property type="match status" value="1"/>
</dbReference>
<dbReference type="SUPFAM" id="SSF50969">
    <property type="entry name" value="YVTN repeat-like/Quinoprotein amine dehydrogenase"/>
    <property type="match status" value="1"/>
</dbReference>
<dbReference type="Gene3D" id="2.60.40.150">
    <property type="entry name" value="C2 domain"/>
    <property type="match status" value="1"/>
</dbReference>
<dbReference type="InterPro" id="IPR035892">
    <property type="entry name" value="C2_domain_sf"/>
</dbReference>
<keyword evidence="7" id="KW-1185">Reference proteome</keyword>
<keyword evidence="1 3" id="KW-0853">WD repeat</keyword>
<proteinExistence type="predicted"/>
<dbReference type="InterPro" id="IPR011659">
    <property type="entry name" value="WD40"/>
</dbReference>
<dbReference type="InterPro" id="IPR000008">
    <property type="entry name" value="C2_dom"/>
</dbReference>
<dbReference type="PANTHER" id="PTHR22847">
    <property type="entry name" value="WD40 REPEAT PROTEIN"/>
    <property type="match status" value="1"/>
</dbReference>
<evidence type="ECO:0000256" key="2">
    <source>
        <dbReference type="ARBA" id="ARBA00022737"/>
    </source>
</evidence>
<dbReference type="Proteomes" id="UP000027195">
    <property type="component" value="Unassembled WGS sequence"/>
</dbReference>
<dbReference type="Pfam" id="PF24883">
    <property type="entry name" value="NPHP3_N"/>
    <property type="match status" value="1"/>
</dbReference>
<dbReference type="InterPro" id="IPR015943">
    <property type="entry name" value="WD40/YVTN_repeat-like_dom_sf"/>
</dbReference>
<dbReference type="SUPFAM" id="SSF50998">
    <property type="entry name" value="Quinoprotein alcohol dehydrogenase-like"/>
    <property type="match status" value="1"/>
</dbReference>
<dbReference type="InParanoid" id="A0A067MW61"/>
<dbReference type="InterPro" id="IPR056884">
    <property type="entry name" value="NPHP3-like_N"/>
</dbReference>
<reference evidence="7" key="1">
    <citation type="journal article" date="2014" name="Proc. Natl. Acad. Sci. U.S.A.">
        <title>Extensive sampling of basidiomycete genomes demonstrates inadequacy of the white-rot/brown-rot paradigm for wood decay fungi.</title>
        <authorList>
            <person name="Riley R."/>
            <person name="Salamov A.A."/>
            <person name="Brown D.W."/>
            <person name="Nagy L.G."/>
            <person name="Floudas D."/>
            <person name="Held B.W."/>
            <person name="Levasseur A."/>
            <person name="Lombard V."/>
            <person name="Morin E."/>
            <person name="Otillar R."/>
            <person name="Lindquist E.A."/>
            <person name="Sun H."/>
            <person name="LaButti K.M."/>
            <person name="Schmutz J."/>
            <person name="Jabbour D."/>
            <person name="Luo H."/>
            <person name="Baker S.E."/>
            <person name="Pisabarro A.G."/>
            <person name="Walton J.D."/>
            <person name="Blanchette R.A."/>
            <person name="Henrissat B."/>
            <person name="Martin F."/>
            <person name="Cullen D."/>
            <person name="Hibbett D.S."/>
            <person name="Grigoriev I.V."/>
        </authorList>
    </citation>
    <scope>NUCLEOTIDE SEQUENCE [LARGE SCALE GENOMIC DNA]</scope>
    <source>
        <strain evidence="7">FD-172 SS1</strain>
    </source>
</reference>
<feature type="repeat" description="WD" evidence="3">
    <location>
        <begin position="1050"/>
        <end position="1081"/>
    </location>
</feature>
<evidence type="ECO:0008006" key="8">
    <source>
        <dbReference type="Google" id="ProtNLM"/>
    </source>
</evidence>
<evidence type="ECO:0000313" key="7">
    <source>
        <dbReference type="Proteomes" id="UP000027195"/>
    </source>
</evidence>
<evidence type="ECO:0000256" key="3">
    <source>
        <dbReference type="PROSITE-ProRule" id="PRU00221"/>
    </source>
</evidence>
<dbReference type="Pfam" id="PF00168">
    <property type="entry name" value="C2"/>
    <property type="match status" value="1"/>
</dbReference>
<evidence type="ECO:0000259" key="5">
    <source>
        <dbReference type="PROSITE" id="PS50837"/>
    </source>
</evidence>
<dbReference type="STRING" id="930990.A0A067MW61"/>
<dbReference type="Pfam" id="PF07676">
    <property type="entry name" value="PD40"/>
    <property type="match status" value="1"/>
</dbReference>
<dbReference type="EMBL" id="KL198020">
    <property type="protein sequence ID" value="KDQ18935.1"/>
    <property type="molecule type" value="Genomic_DNA"/>
</dbReference>
<accession>A0A067MW61</accession>
<dbReference type="InterPro" id="IPR001680">
    <property type="entry name" value="WD40_rpt"/>
</dbReference>
<dbReference type="OrthoDB" id="538223at2759"/>
<gene>
    <name evidence="6" type="ORF">BOTBODRAFT_170922</name>
</gene>
<dbReference type="SUPFAM" id="SSF52540">
    <property type="entry name" value="P-loop containing nucleoside triphosphate hydrolases"/>
    <property type="match status" value="1"/>
</dbReference>
<dbReference type="PROSITE" id="PS50082">
    <property type="entry name" value="WD_REPEATS_2"/>
    <property type="match status" value="2"/>
</dbReference>
<protein>
    <recommendedName>
        <fullName evidence="8">C2 domain-containing protein</fullName>
    </recommendedName>
</protein>
<evidence type="ECO:0000256" key="1">
    <source>
        <dbReference type="ARBA" id="ARBA00022574"/>
    </source>
</evidence>
<organism evidence="6 7">
    <name type="scientific">Botryobasidium botryosum (strain FD-172 SS1)</name>
    <dbReference type="NCBI Taxonomy" id="930990"/>
    <lineage>
        <taxon>Eukaryota</taxon>
        <taxon>Fungi</taxon>
        <taxon>Dikarya</taxon>
        <taxon>Basidiomycota</taxon>
        <taxon>Agaricomycotina</taxon>
        <taxon>Agaricomycetes</taxon>
        <taxon>Cantharellales</taxon>
        <taxon>Botryobasidiaceae</taxon>
        <taxon>Botryobasidium</taxon>
    </lineage>
</organism>
<dbReference type="PROSITE" id="PS50004">
    <property type="entry name" value="C2"/>
    <property type="match status" value="1"/>
</dbReference>
<dbReference type="SMART" id="SM00320">
    <property type="entry name" value="WD40"/>
    <property type="match status" value="8"/>
</dbReference>
<dbReference type="GO" id="GO:1990234">
    <property type="term" value="C:transferase complex"/>
    <property type="evidence" value="ECO:0007669"/>
    <property type="project" value="UniProtKB-ARBA"/>
</dbReference>
<name>A0A067MW61_BOTB1</name>
<dbReference type="Gene3D" id="3.40.50.300">
    <property type="entry name" value="P-loop containing nucleotide triphosphate hydrolases"/>
    <property type="match status" value="1"/>
</dbReference>
<dbReference type="InterPro" id="IPR011047">
    <property type="entry name" value="Quinoprotein_ADH-like_sf"/>
</dbReference>
<dbReference type="Gene3D" id="2.130.10.10">
    <property type="entry name" value="YVTN repeat-like/Quinoprotein amine dehydrogenase"/>
    <property type="match status" value="3"/>
</dbReference>
<dbReference type="Pfam" id="PF00400">
    <property type="entry name" value="WD40"/>
    <property type="match status" value="3"/>
</dbReference>
<sequence>MSREPRNSDIEALNLTVLSASNIPTRALLPYRPYVQVEIGAIKRRTRTAARGSTNPVWNELLLFLKDLRPSSEILIKVYHKAILGRNVLLCDIAMQIGDVLQRSKSESDMVLQLQAHKGKRAADAPSLAIQVRQKLRMEAVKAILSDVVTPDVPASSCTAEAGVKGVEKGKTAAETISSESALKSVLDVLEKLFGVADEIAKIHPLVNVAWLIIRSLAKVAKDQLDRDAKIVRLCASMAELYSTVHSIEDVRKSPKLQDIITSILQHTVECALFIKEYVGKGFGKQAVFQLIFNSDDKILEFEDAFRSLRESFRDQSLVHVTLVTSRISDQVDMIYLENQFRPVKIDMTSRPQCLSGTRKQEIQLITEWVMSPANVESVLWLSGQPGFGKSTLMTTLAHTFAGLKRLGGYFFFNRDVQTQRAPATVIKTLAFQLAALDSRIAHNHSDTIRSSPFTLDADLESQFSEFIVKPLHAIQGIDAHGPIVLMIDAFDECESSETRGNLLTALALGSSKLPSCVRLIITSRRTEDIIRSFEPHLHVRHHNLEITADNTLDVERYLRSSVVTVVEEKPYAGLPPGWPGEPVLLELAARSFGLFIWAATAIRYMRQASNPRKCIDSIMEGNPPKDRADSLFRMYSTVLDTCIYWGEPGFREAFASVMGVILVAEVPLNPEAIRALLQFTKGDHQPSLIVSSLSAVLLADSAGAVRIAHPSFRDFLTDRSRPCHDHFIDIELHTEKMALCCVGLLDRHMKANKEALECPESFMPPALSKDVLYALRYWALHVANVPVVHKSSNLGYAINRFLHEHLLHWLQTMSSGKFRDFCLLAIWLLQHKLLPWAKMADSLIHTDIRPFIIDSLHFCRQFKETIESRCPLYGSVLPFAPAESLVYKEFYQEGVTLEVLGDPFTSWLSFSQSPHRRSPCVESVAYSFDGSTIALGLDDSTIRIWDTVTCTQVLPSLILHSWRNRWFLNPLAHSLAFSRDGLKLASITDHRGIHVWDVATGVQVVERFVSNDQNEFVAFSPDGLRLAFGSAKDVRIWNLTDSADTPDLIVECTSPASAVSFSPDGSTIAVGTARGSVEIWAASMTARVTKLLHQEHGYEQEILSVQFSADGSTLFSSCRTSFCAWNLASGVSMLSSRKVVGGSQSYGSCMVTPNGLKVVERRISWRSGLIGYGLLIWDALNGYRAFGSFPQYDRIHMCAIEFSPDELRVGSAGDVDPSIWPPRRANITAAGLSLDGTRAVLGMSDGMVSVWDAVAGMPTFEALEGHKGRVTTMAFCQDGSMFASSDSEHTELCLWDSANGKLIFKFGPLPGCRNGEGTIKQSTVAFSPDGSRITWASAWGHLATFDTASGAQIQSFKLDGEGLPLVFSSDSTMHLALAWSEDSGAEIWDTDNGALRVGKPPWQFPTAYIREIAISSDRQRIVLRVSGSIHVWDIAAGMHRHAIFGDRRIILSLDGSKILSYLSNGLIMIWDMNTSPSPPNEVKDDGTLNGTPYPYSCKDFAAYHIPPQVGEIKLLYVHAGTLLVVTGTNRKFFIRFPPSHPFHDF</sequence>
<feature type="domain" description="C2" evidence="4">
    <location>
        <begin position="1"/>
        <end position="112"/>
    </location>
</feature>
<evidence type="ECO:0000313" key="6">
    <source>
        <dbReference type="EMBL" id="KDQ18935.1"/>
    </source>
</evidence>
<dbReference type="SMART" id="SM00239">
    <property type="entry name" value="C2"/>
    <property type="match status" value="1"/>
</dbReference>
<dbReference type="HOGENOM" id="CLU_000288_6_3_1"/>
<evidence type="ECO:0000259" key="4">
    <source>
        <dbReference type="PROSITE" id="PS50004"/>
    </source>
</evidence>
<dbReference type="PROSITE" id="PS50837">
    <property type="entry name" value="NACHT"/>
    <property type="match status" value="1"/>
</dbReference>
<dbReference type="SUPFAM" id="SSF49562">
    <property type="entry name" value="C2 domain (Calcium/lipid-binding domain, CaLB)"/>
    <property type="match status" value="1"/>
</dbReference>
<dbReference type="InterPro" id="IPR011044">
    <property type="entry name" value="Quino_amine_DH_bsu"/>
</dbReference>
<feature type="domain" description="NACHT" evidence="5">
    <location>
        <begin position="378"/>
        <end position="525"/>
    </location>
</feature>